<comment type="caution">
    <text evidence="1">The sequence shown here is derived from an EMBL/GenBank/DDBJ whole genome shotgun (WGS) entry which is preliminary data.</text>
</comment>
<accession>A0A0F9A990</accession>
<reference evidence="1" key="1">
    <citation type="journal article" date="2015" name="Nature">
        <title>Complex archaea that bridge the gap between prokaryotes and eukaryotes.</title>
        <authorList>
            <person name="Spang A."/>
            <person name="Saw J.H."/>
            <person name="Jorgensen S.L."/>
            <person name="Zaremba-Niedzwiedzka K."/>
            <person name="Martijn J."/>
            <person name="Lind A.E."/>
            <person name="van Eijk R."/>
            <person name="Schleper C."/>
            <person name="Guy L."/>
            <person name="Ettema T.J."/>
        </authorList>
    </citation>
    <scope>NUCLEOTIDE SEQUENCE</scope>
</reference>
<proteinExistence type="predicted"/>
<protein>
    <submittedName>
        <fullName evidence="1">Uncharacterized protein</fullName>
    </submittedName>
</protein>
<name>A0A0F9A990_9ZZZZ</name>
<dbReference type="AlphaFoldDB" id="A0A0F9A990"/>
<evidence type="ECO:0000313" key="1">
    <source>
        <dbReference type="EMBL" id="KKK75089.1"/>
    </source>
</evidence>
<sequence length="72" mass="8547">MIWEEIEKEFIKWDKKGKFTASQRGILNWFKDKFEQERAEAFSSGYDAKDNPYLLANDELDKTVAARKAGRW</sequence>
<gene>
    <name evidence="1" type="ORF">LCGC14_2877250</name>
</gene>
<organism evidence="1">
    <name type="scientific">marine sediment metagenome</name>
    <dbReference type="NCBI Taxonomy" id="412755"/>
    <lineage>
        <taxon>unclassified sequences</taxon>
        <taxon>metagenomes</taxon>
        <taxon>ecological metagenomes</taxon>
    </lineage>
</organism>
<dbReference type="EMBL" id="LAZR01056019">
    <property type="protein sequence ID" value="KKK75089.1"/>
    <property type="molecule type" value="Genomic_DNA"/>
</dbReference>